<proteinExistence type="inferred from homology"/>
<name>A0A285D4B5_9BACI</name>
<evidence type="ECO:0000259" key="2">
    <source>
        <dbReference type="Pfam" id="PF01464"/>
    </source>
</evidence>
<dbReference type="PANTHER" id="PTHR37423:SF2">
    <property type="entry name" value="MEMBRANE-BOUND LYTIC MUREIN TRANSGLYCOSYLASE C"/>
    <property type="match status" value="1"/>
</dbReference>
<dbReference type="Gene3D" id="1.10.530.10">
    <property type="match status" value="1"/>
</dbReference>
<protein>
    <submittedName>
        <fullName evidence="3">Transglycosylase-like protein with SLT domain</fullName>
    </submittedName>
</protein>
<sequence length="200" mass="21450">MKVQDIKAIMEIQALQALQGKESAVNSSQIFQTLLVASLNESAEVNPSKSVADGLNGIASGRSVSDSNVQGTENINDIIHMAADQYNIPTELIHAVIQHESNYDPSATSRAGAKGLMQLMPQTAKSVGVTDIYDPMQNILGGTKYLKSMLNKYDGDIQLALAAYNAGPGNVDRYGGIPPFSETQTYVKKVLATYNELISV</sequence>
<dbReference type="Pfam" id="PF01464">
    <property type="entry name" value="SLT"/>
    <property type="match status" value="1"/>
</dbReference>
<dbReference type="OrthoDB" id="9815002at2"/>
<accession>A0A285D4B5</accession>
<feature type="domain" description="Transglycosylase SLT" evidence="2">
    <location>
        <begin position="78"/>
        <end position="183"/>
    </location>
</feature>
<dbReference type="RefSeq" id="WP_097159822.1">
    <property type="nucleotide sequence ID" value="NZ_JBEPMQ010000008.1"/>
</dbReference>
<keyword evidence="4" id="KW-1185">Reference proteome</keyword>
<dbReference type="EMBL" id="OAOP01000008">
    <property type="protein sequence ID" value="SNX74166.1"/>
    <property type="molecule type" value="Genomic_DNA"/>
</dbReference>
<dbReference type="GO" id="GO:0016020">
    <property type="term" value="C:membrane"/>
    <property type="evidence" value="ECO:0007669"/>
    <property type="project" value="InterPro"/>
</dbReference>
<gene>
    <name evidence="3" type="ORF">SAMN05877753_108192</name>
</gene>
<comment type="similarity">
    <text evidence="1">Belongs to the transglycosylase Slt family.</text>
</comment>
<dbReference type="SUPFAM" id="SSF53955">
    <property type="entry name" value="Lysozyme-like"/>
    <property type="match status" value="1"/>
</dbReference>
<evidence type="ECO:0000313" key="4">
    <source>
        <dbReference type="Proteomes" id="UP000219546"/>
    </source>
</evidence>
<dbReference type="AlphaFoldDB" id="A0A285D4B5"/>
<evidence type="ECO:0000256" key="1">
    <source>
        <dbReference type="ARBA" id="ARBA00007734"/>
    </source>
</evidence>
<dbReference type="InterPro" id="IPR023346">
    <property type="entry name" value="Lysozyme-like_dom_sf"/>
</dbReference>
<dbReference type="PROSITE" id="PS00922">
    <property type="entry name" value="TRANSGLYCOSYLASE"/>
    <property type="match status" value="1"/>
</dbReference>
<dbReference type="CDD" id="cd00254">
    <property type="entry name" value="LT-like"/>
    <property type="match status" value="1"/>
</dbReference>
<dbReference type="GO" id="GO:0000270">
    <property type="term" value="P:peptidoglycan metabolic process"/>
    <property type="evidence" value="ECO:0007669"/>
    <property type="project" value="InterPro"/>
</dbReference>
<evidence type="ECO:0000313" key="3">
    <source>
        <dbReference type="EMBL" id="SNX74166.1"/>
    </source>
</evidence>
<organism evidence="3 4">
    <name type="scientific">Bacillus oleivorans</name>
    <dbReference type="NCBI Taxonomy" id="1448271"/>
    <lineage>
        <taxon>Bacteria</taxon>
        <taxon>Bacillati</taxon>
        <taxon>Bacillota</taxon>
        <taxon>Bacilli</taxon>
        <taxon>Bacillales</taxon>
        <taxon>Bacillaceae</taxon>
        <taxon>Bacillus</taxon>
    </lineage>
</organism>
<reference evidence="3 4" key="1">
    <citation type="submission" date="2017-08" db="EMBL/GenBank/DDBJ databases">
        <authorList>
            <person name="de Groot N.N."/>
        </authorList>
    </citation>
    <scope>NUCLEOTIDE SEQUENCE [LARGE SCALE GENOMIC DNA]</scope>
    <source>
        <strain evidence="3 4">JC228</strain>
    </source>
</reference>
<dbReference type="GO" id="GO:0008933">
    <property type="term" value="F:peptidoglycan lytic transglycosylase activity"/>
    <property type="evidence" value="ECO:0007669"/>
    <property type="project" value="InterPro"/>
</dbReference>
<dbReference type="PANTHER" id="PTHR37423">
    <property type="entry name" value="SOLUBLE LYTIC MUREIN TRANSGLYCOSYLASE-RELATED"/>
    <property type="match status" value="1"/>
</dbReference>
<dbReference type="InterPro" id="IPR000189">
    <property type="entry name" value="Transglyc_AS"/>
</dbReference>
<dbReference type="Proteomes" id="UP000219546">
    <property type="component" value="Unassembled WGS sequence"/>
</dbReference>
<dbReference type="InterPro" id="IPR008258">
    <property type="entry name" value="Transglycosylase_SLT_dom_1"/>
</dbReference>